<keyword evidence="6 11" id="KW-0274">FAD</keyword>
<dbReference type="Gene3D" id="3.30.420.10">
    <property type="entry name" value="Ribonuclease H-like superfamily/Ribonuclease H"/>
    <property type="match status" value="1"/>
</dbReference>
<dbReference type="InterPro" id="IPR036249">
    <property type="entry name" value="Thioredoxin-like_sf"/>
</dbReference>
<dbReference type="Gene3D" id="3.40.30.10">
    <property type="entry name" value="Glutaredoxin"/>
    <property type="match status" value="1"/>
</dbReference>
<name>A0A498ICC8_MALDO</name>
<keyword evidence="8" id="KW-1015">Disulfide bond</keyword>
<dbReference type="InterPro" id="IPR036774">
    <property type="entry name" value="ERV/ALR_sulphydryl_oxid_sf"/>
</dbReference>
<dbReference type="PROSITE" id="PS51324">
    <property type="entry name" value="ERV_ALR"/>
    <property type="match status" value="1"/>
</dbReference>
<dbReference type="PANTHER" id="PTHR22897:SF8">
    <property type="entry name" value="SULFHYDRYL OXIDASE"/>
    <property type="match status" value="1"/>
</dbReference>
<evidence type="ECO:0000256" key="9">
    <source>
        <dbReference type="ARBA" id="ARBA00023180"/>
    </source>
</evidence>
<dbReference type="PROSITE" id="PS51352">
    <property type="entry name" value="THIOREDOXIN_2"/>
    <property type="match status" value="1"/>
</dbReference>
<evidence type="ECO:0000256" key="2">
    <source>
        <dbReference type="ARBA" id="ARBA00004613"/>
    </source>
</evidence>
<dbReference type="PANTHER" id="PTHR22897">
    <property type="entry name" value="QUIESCIN Q6-RELATED SULFHYDRYL OXIDASE"/>
    <property type="match status" value="1"/>
</dbReference>
<dbReference type="GO" id="GO:0000139">
    <property type="term" value="C:Golgi membrane"/>
    <property type="evidence" value="ECO:0007669"/>
    <property type="project" value="TreeGrafter"/>
</dbReference>
<keyword evidence="7 11" id="KW-0560">Oxidoreductase</keyword>
<feature type="domain" description="Thioredoxin" evidence="14">
    <location>
        <begin position="42"/>
        <end position="175"/>
    </location>
</feature>
<dbReference type="SUPFAM" id="SSF52833">
    <property type="entry name" value="Thioredoxin-like"/>
    <property type="match status" value="1"/>
</dbReference>
<evidence type="ECO:0000256" key="12">
    <source>
        <dbReference type="SAM" id="SignalP"/>
    </source>
</evidence>
<evidence type="ECO:0000313" key="16">
    <source>
        <dbReference type="Proteomes" id="UP000290289"/>
    </source>
</evidence>
<dbReference type="Gene3D" id="1.20.120.310">
    <property type="entry name" value="ERV/ALR sulfhydryl oxidase domain"/>
    <property type="match status" value="1"/>
</dbReference>
<comment type="caution">
    <text evidence="15">The sequence shown here is derived from an EMBL/GenBank/DDBJ whole genome shotgun (WGS) entry which is preliminary data.</text>
</comment>
<dbReference type="PROSITE" id="PS00194">
    <property type="entry name" value="THIOREDOXIN_1"/>
    <property type="match status" value="1"/>
</dbReference>
<sequence length="863" mass="97618">MSPALRLLLLSLFSFTSALAPASASSAAGSRSILRAVNDDNADVRDFAVDLNASSFDAVLSDTPASFAVVEFFAHWCPACRNYKPHYEKVARLFNGPDAVHPGMVLMTRVDCASKVNTKLCDNFSVGHYPMLLWGPPSKFVSASWEPNQAKSDIRLIDNGRTADRLLNWINKQLGSSFSLDDQKFENEHISSNASDPEQIARAVYDVEEATSTAFEIILEHKMIKSKTRASLVKFLQLLVAHHPSRRCRKGSAEVLVNFDDLYPLDILAADRQGDQDVQAALQKFQICGKDVPRGYWMFCRGSKNDTRGFSCGLWVLLHSLSVRIEDGESNFAFTTICDFVHNFFVCEECRQHFYDMCSSVSSPFNKSRDFVLWLWSAHNKVNERLIKEESSLGTADPKFPKMIWPPRQLCPSCYLSSSQKNNEIDWHKDEVFKILTSYYGKTLVSLYKDKGIVGNDETSGALEDLVPSTNALVVPLGAALAIAVASCAFGALACYWRSQQKSRKKEDEPYFANGPNPSLHGKQMKLFPISMGFSSLFKSRSIHQSSTVERIEIVGTARGITNFFMASPAADAKSSIRSVKYRYTHQLYDVVFGSTTIKTLVTRTPEVVDSWVGCMRSRDDNINIIGLDIEWRSKSLTGDHTRPSTLQFCTVQRSPGTKYFSLEEGGGNDYRCLIFQFKDCDAVPQSIINYLANKSCVFVSERMTHVKEKLNEHFKLDMAYPIDISQFIEVRKPEKPNSVRNSDWDKTYLDPTQVRYACLDAFVSYEEASCFINTDKGPRKVNHRLSLDGMMQHLFRKTDPEIAMEEEKKEEEEVEEEVEEEDFDVIVSNEVVDEDYDVVGEDEDFDMISHRDVYELEYPPPK</sequence>
<dbReference type="Pfam" id="PF00085">
    <property type="entry name" value="Thioredoxin"/>
    <property type="match status" value="1"/>
</dbReference>
<feature type="domain" description="ERV/ALR sulfhydryl oxidase" evidence="13">
    <location>
        <begin position="303"/>
        <end position="400"/>
    </location>
</feature>
<dbReference type="InterPro" id="IPR039798">
    <property type="entry name" value="Sulfhydryl_oxidase"/>
</dbReference>
<protein>
    <recommendedName>
        <fullName evidence="11">Sulfhydryl oxidase</fullName>
        <ecNumber evidence="11">1.8.3.2</ecNumber>
    </recommendedName>
</protein>
<dbReference type="SUPFAM" id="SSF53098">
    <property type="entry name" value="Ribonuclease H-like"/>
    <property type="match status" value="1"/>
</dbReference>
<evidence type="ECO:0000256" key="1">
    <source>
        <dbReference type="ARBA" id="ARBA00001974"/>
    </source>
</evidence>
<dbReference type="GO" id="GO:0003756">
    <property type="term" value="F:protein disulfide isomerase activity"/>
    <property type="evidence" value="ECO:0007669"/>
    <property type="project" value="TreeGrafter"/>
</dbReference>
<reference evidence="15 16" key="1">
    <citation type="submission" date="2018-10" db="EMBL/GenBank/DDBJ databases">
        <title>A high-quality apple genome assembly.</title>
        <authorList>
            <person name="Hu J."/>
        </authorList>
    </citation>
    <scope>NUCLEOTIDE SEQUENCE [LARGE SCALE GENOMIC DNA]</scope>
    <source>
        <strain evidence="16">cv. HFTH1</strain>
        <tissue evidence="15">Young leaf</tissue>
    </source>
</reference>
<evidence type="ECO:0000256" key="5">
    <source>
        <dbReference type="ARBA" id="ARBA00022729"/>
    </source>
</evidence>
<evidence type="ECO:0000256" key="3">
    <source>
        <dbReference type="ARBA" id="ARBA00022525"/>
    </source>
</evidence>
<evidence type="ECO:0000256" key="4">
    <source>
        <dbReference type="ARBA" id="ARBA00022630"/>
    </source>
</evidence>
<comment type="cofactor">
    <cofactor evidence="1 11">
        <name>FAD</name>
        <dbReference type="ChEBI" id="CHEBI:57692"/>
    </cofactor>
</comment>
<dbReference type="InterPro" id="IPR017937">
    <property type="entry name" value="Thioredoxin_CS"/>
</dbReference>
<dbReference type="EMBL" id="RDQH01000339">
    <property type="protein sequence ID" value="RXH79231.1"/>
    <property type="molecule type" value="Genomic_DNA"/>
</dbReference>
<proteinExistence type="predicted"/>
<dbReference type="InterPro" id="IPR036397">
    <property type="entry name" value="RNaseH_sf"/>
</dbReference>
<keyword evidence="3" id="KW-0964">Secreted</keyword>
<evidence type="ECO:0000313" key="15">
    <source>
        <dbReference type="EMBL" id="RXH79231.1"/>
    </source>
</evidence>
<evidence type="ECO:0000256" key="6">
    <source>
        <dbReference type="ARBA" id="ARBA00022827"/>
    </source>
</evidence>
<dbReference type="GO" id="GO:0016971">
    <property type="term" value="F:flavin-dependent sulfhydryl oxidase activity"/>
    <property type="evidence" value="ECO:0007669"/>
    <property type="project" value="InterPro"/>
</dbReference>
<dbReference type="GO" id="GO:0005615">
    <property type="term" value="C:extracellular space"/>
    <property type="evidence" value="ECO:0007669"/>
    <property type="project" value="TreeGrafter"/>
</dbReference>
<keyword evidence="10" id="KW-0676">Redox-active center</keyword>
<dbReference type="InterPro" id="IPR013766">
    <property type="entry name" value="Thioredoxin_domain"/>
</dbReference>
<dbReference type="InterPro" id="IPR017905">
    <property type="entry name" value="ERV/ALR_sulphydryl_oxidase"/>
</dbReference>
<accession>A0A498ICC8</accession>
<feature type="signal peptide" evidence="12">
    <location>
        <begin position="1"/>
        <end position="18"/>
    </location>
</feature>
<keyword evidence="5 12" id="KW-0732">Signal</keyword>
<dbReference type="GO" id="GO:0006457">
    <property type="term" value="P:protein folding"/>
    <property type="evidence" value="ECO:0007669"/>
    <property type="project" value="TreeGrafter"/>
</dbReference>
<evidence type="ECO:0000256" key="11">
    <source>
        <dbReference type="RuleBase" id="RU371123"/>
    </source>
</evidence>
<comment type="subcellular location">
    <subcellularLocation>
        <location evidence="2">Secreted</location>
    </subcellularLocation>
</comment>
<organism evidence="15 16">
    <name type="scientific">Malus domestica</name>
    <name type="common">Apple</name>
    <name type="synonym">Pyrus malus</name>
    <dbReference type="NCBI Taxonomy" id="3750"/>
    <lineage>
        <taxon>Eukaryota</taxon>
        <taxon>Viridiplantae</taxon>
        <taxon>Streptophyta</taxon>
        <taxon>Embryophyta</taxon>
        <taxon>Tracheophyta</taxon>
        <taxon>Spermatophyta</taxon>
        <taxon>Magnoliopsida</taxon>
        <taxon>eudicotyledons</taxon>
        <taxon>Gunneridae</taxon>
        <taxon>Pentapetalae</taxon>
        <taxon>rosids</taxon>
        <taxon>fabids</taxon>
        <taxon>Rosales</taxon>
        <taxon>Rosaceae</taxon>
        <taxon>Amygdaloideae</taxon>
        <taxon>Maleae</taxon>
        <taxon>Malus</taxon>
    </lineage>
</organism>
<dbReference type="FunFam" id="3.40.30.10:FF:000244">
    <property type="entry name" value="Sulfhydryl oxidase"/>
    <property type="match status" value="1"/>
</dbReference>
<evidence type="ECO:0000256" key="7">
    <source>
        <dbReference type="ARBA" id="ARBA00023002"/>
    </source>
</evidence>
<dbReference type="STRING" id="3750.A0A498ICC8"/>
<keyword evidence="16" id="KW-1185">Reference proteome</keyword>
<evidence type="ECO:0000256" key="8">
    <source>
        <dbReference type="ARBA" id="ARBA00023157"/>
    </source>
</evidence>
<dbReference type="SUPFAM" id="SSF69000">
    <property type="entry name" value="FAD-dependent thiol oxidase"/>
    <property type="match status" value="1"/>
</dbReference>
<comment type="catalytic activity">
    <reaction evidence="11">
        <text>2 R'C(R)SH + O2 = R'C(R)S-S(R)CR' + H2O2</text>
        <dbReference type="Rhea" id="RHEA:17357"/>
        <dbReference type="ChEBI" id="CHEBI:15379"/>
        <dbReference type="ChEBI" id="CHEBI:16240"/>
        <dbReference type="ChEBI" id="CHEBI:16520"/>
        <dbReference type="ChEBI" id="CHEBI:17412"/>
        <dbReference type="EC" id="1.8.3.2"/>
    </reaction>
</comment>
<evidence type="ECO:0000259" key="14">
    <source>
        <dbReference type="PROSITE" id="PS51352"/>
    </source>
</evidence>
<keyword evidence="9" id="KW-0325">Glycoprotein</keyword>
<dbReference type="Pfam" id="PF04777">
    <property type="entry name" value="Evr1_Alr"/>
    <property type="match status" value="1"/>
</dbReference>
<evidence type="ECO:0000256" key="10">
    <source>
        <dbReference type="ARBA" id="ARBA00023284"/>
    </source>
</evidence>
<evidence type="ECO:0000259" key="13">
    <source>
        <dbReference type="PROSITE" id="PS51324"/>
    </source>
</evidence>
<dbReference type="AlphaFoldDB" id="A0A498ICC8"/>
<dbReference type="EC" id="1.8.3.2" evidence="11"/>
<feature type="chain" id="PRO_5019840878" description="Sulfhydryl oxidase" evidence="12">
    <location>
        <begin position="19"/>
        <end position="863"/>
    </location>
</feature>
<dbReference type="FunFam" id="1.20.120.310:FF:000004">
    <property type="entry name" value="Sulfhydryl oxidase"/>
    <property type="match status" value="1"/>
</dbReference>
<dbReference type="GO" id="GO:0003676">
    <property type="term" value="F:nucleic acid binding"/>
    <property type="evidence" value="ECO:0007669"/>
    <property type="project" value="InterPro"/>
</dbReference>
<dbReference type="Proteomes" id="UP000290289">
    <property type="component" value="Chromosome 13"/>
</dbReference>
<gene>
    <name evidence="15" type="ORF">DVH24_040378</name>
</gene>
<dbReference type="InterPro" id="IPR012337">
    <property type="entry name" value="RNaseH-like_sf"/>
</dbReference>
<keyword evidence="4 11" id="KW-0285">Flavoprotein</keyword>